<organism evidence="2 3">
    <name type="scientific">Ficus carica</name>
    <name type="common">Common fig</name>
    <dbReference type="NCBI Taxonomy" id="3494"/>
    <lineage>
        <taxon>Eukaryota</taxon>
        <taxon>Viridiplantae</taxon>
        <taxon>Streptophyta</taxon>
        <taxon>Embryophyta</taxon>
        <taxon>Tracheophyta</taxon>
        <taxon>Spermatophyta</taxon>
        <taxon>Magnoliopsida</taxon>
        <taxon>eudicotyledons</taxon>
        <taxon>Gunneridae</taxon>
        <taxon>Pentapetalae</taxon>
        <taxon>rosids</taxon>
        <taxon>fabids</taxon>
        <taxon>Rosales</taxon>
        <taxon>Moraceae</taxon>
        <taxon>Ficeae</taxon>
        <taxon>Ficus</taxon>
    </lineage>
</organism>
<keyword evidence="3" id="KW-1185">Reference proteome</keyword>
<evidence type="ECO:0000313" key="2">
    <source>
        <dbReference type="EMBL" id="GMN22838.1"/>
    </source>
</evidence>
<reference evidence="2" key="1">
    <citation type="submission" date="2023-07" db="EMBL/GenBank/DDBJ databases">
        <title>draft genome sequence of fig (Ficus carica).</title>
        <authorList>
            <person name="Takahashi T."/>
            <person name="Nishimura K."/>
        </authorList>
    </citation>
    <scope>NUCLEOTIDE SEQUENCE</scope>
</reference>
<proteinExistence type="predicted"/>
<dbReference type="EMBL" id="BTGU01006740">
    <property type="protein sequence ID" value="GMN22838.1"/>
    <property type="molecule type" value="Genomic_DNA"/>
</dbReference>
<dbReference type="Proteomes" id="UP001187192">
    <property type="component" value="Unassembled WGS sequence"/>
</dbReference>
<accession>A0AA88CJ10</accession>
<name>A0AA88CJ10_FICCA</name>
<feature type="region of interest" description="Disordered" evidence="1">
    <location>
        <begin position="67"/>
        <end position="90"/>
    </location>
</feature>
<dbReference type="AlphaFoldDB" id="A0AA88CJ10"/>
<comment type="caution">
    <text evidence="2">The sequence shown here is derived from an EMBL/GenBank/DDBJ whole genome shotgun (WGS) entry which is preliminary data.</text>
</comment>
<evidence type="ECO:0000256" key="1">
    <source>
        <dbReference type="SAM" id="MobiDB-lite"/>
    </source>
</evidence>
<gene>
    <name evidence="2" type="ORF">TIFTF001_049028</name>
</gene>
<sequence length="90" mass="9292">MLSSVMRVASRAPHRHENNSYSSETFVVTIATSFVAHFSGGGSGGMGGGGISRFVKSGAPKLYLPTEIVTSQPSPPPAPSPIDEDCNSIA</sequence>
<evidence type="ECO:0000313" key="3">
    <source>
        <dbReference type="Proteomes" id="UP001187192"/>
    </source>
</evidence>
<protein>
    <submittedName>
        <fullName evidence="2">Uncharacterized protein</fullName>
    </submittedName>
</protein>